<organism evidence="1">
    <name type="scientific">Rhizophora mucronata</name>
    <name type="common">Asiatic mangrove</name>
    <dbReference type="NCBI Taxonomy" id="61149"/>
    <lineage>
        <taxon>Eukaryota</taxon>
        <taxon>Viridiplantae</taxon>
        <taxon>Streptophyta</taxon>
        <taxon>Embryophyta</taxon>
        <taxon>Tracheophyta</taxon>
        <taxon>Spermatophyta</taxon>
        <taxon>Magnoliopsida</taxon>
        <taxon>eudicotyledons</taxon>
        <taxon>Gunneridae</taxon>
        <taxon>Pentapetalae</taxon>
        <taxon>rosids</taxon>
        <taxon>fabids</taxon>
        <taxon>Malpighiales</taxon>
        <taxon>Rhizophoraceae</taxon>
        <taxon>Rhizophora</taxon>
    </lineage>
</organism>
<accession>A0A2P2P8E0</accession>
<reference evidence="1" key="1">
    <citation type="submission" date="2018-02" db="EMBL/GenBank/DDBJ databases">
        <title>Rhizophora mucronata_Transcriptome.</title>
        <authorList>
            <person name="Meera S.P."/>
            <person name="Sreeshan A."/>
            <person name="Augustine A."/>
        </authorList>
    </citation>
    <scope>NUCLEOTIDE SEQUENCE</scope>
    <source>
        <tissue evidence="1">Leaf</tissue>
    </source>
</reference>
<name>A0A2P2P8E0_RHIMU</name>
<sequence length="49" mass="6315">MPLRVTFTRRIRKIPDIYKHQSFWYTYRVVNYTQSMYEHTNRERMELMQ</sequence>
<evidence type="ECO:0000313" key="1">
    <source>
        <dbReference type="EMBL" id="MBX50967.1"/>
    </source>
</evidence>
<proteinExistence type="predicted"/>
<dbReference type="EMBL" id="GGEC01070483">
    <property type="protein sequence ID" value="MBX50967.1"/>
    <property type="molecule type" value="Transcribed_RNA"/>
</dbReference>
<dbReference type="AlphaFoldDB" id="A0A2P2P8E0"/>
<protein>
    <submittedName>
        <fullName evidence="1">Uncharacterized protein</fullName>
    </submittedName>
</protein>